<protein>
    <submittedName>
        <fullName evidence="3">Antitoxin VapB27</fullName>
    </submittedName>
</protein>
<dbReference type="NCBIfam" id="TIGR01439">
    <property type="entry name" value="lp_hng_hel_AbrB"/>
    <property type="match status" value="1"/>
</dbReference>
<evidence type="ECO:0000313" key="3">
    <source>
        <dbReference type="EMBL" id="VBA37174.1"/>
    </source>
</evidence>
<dbReference type="GO" id="GO:0003677">
    <property type="term" value="F:DNA binding"/>
    <property type="evidence" value="ECO:0007669"/>
    <property type="project" value="UniProtKB-UniRule"/>
</dbReference>
<dbReference type="InterPro" id="IPR020603">
    <property type="entry name" value="MraZ_dom"/>
</dbReference>
<dbReference type="OrthoDB" id="33406at2"/>
<dbReference type="EMBL" id="UPHQ01000060">
    <property type="protein sequence ID" value="VBA37174.1"/>
    <property type="molecule type" value="Genomic_DNA"/>
</dbReference>
<dbReference type="Gene3D" id="2.10.260.10">
    <property type="match status" value="1"/>
</dbReference>
<dbReference type="SUPFAM" id="SSF89447">
    <property type="entry name" value="AbrB/MazE/MraZ-like"/>
    <property type="match status" value="1"/>
</dbReference>
<accession>A0A498PWU5</accession>
<proteinExistence type="predicted"/>
<feature type="domain" description="SpoVT-AbrB" evidence="2">
    <location>
        <begin position="1"/>
        <end position="44"/>
    </location>
</feature>
<dbReference type="InterPro" id="IPR037914">
    <property type="entry name" value="SpoVT-AbrB_sf"/>
</dbReference>
<evidence type="ECO:0000256" key="1">
    <source>
        <dbReference type="PROSITE-ProRule" id="PRU01076"/>
    </source>
</evidence>
<dbReference type="RefSeq" id="WP_122508744.1">
    <property type="nucleotide sequence ID" value="NZ_UPHQ01000060.1"/>
</dbReference>
<dbReference type="AlphaFoldDB" id="A0A498PWU5"/>
<dbReference type="PROSITE" id="PS51740">
    <property type="entry name" value="SPOVT_ABRB"/>
    <property type="match status" value="1"/>
</dbReference>
<keyword evidence="1" id="KW-0238">DNA-binding</keyword>
<sequence>MRTTIDKAGRLVIPKSLREQAGITSGEVEISLDGAAIRIESVAADDLVEEDGLLLLPSGGPEIDADAVRELRLADQR</sequence>
<dbReference type="Proteomes" id="UP000267289">
    <property type="component" value="Unassembled WGS sequence"/>
</dbReference>
<evidence type="ECO:0000313" key="4">
    <source>
        <dbReference type="Proteomes" id="UP000267289"/>
    </source>
</evidence>
<gene>
    <name evidence="3" type="ORF">LAUMK13_01509</name>
</gene>
<dbReference type="SMART" id="SM00966">
    <property type="entry name" value="SpoVT_AbrB"/>
    <property type="match status" value="1"/>
</dbReference>
<evidence type="ECO:0000259" key="2">
    <source>
        <dbReference type="PROSITE" id="PS51740"/>
    </source>
</evidence>
<dbReference type="Pfam" id="PF02381">
    <property type="entry name" value="MraZ"/>
    <property type="match status" value="1"/>
</dbReference>
<organism evidence="3 4">
    <name type="scientific">Mycobacterium innocens</name>
    <dbReference type="NCBI Taxonomy" id="2341083"/>
    <lineage>
        <taxon>Bacteria</taxon>
        <taxon>Bacillati</taxon>
        <taxon>Actinomycetota</taxon>
        <taxon>Actinomycetes</taxon>
        <taxon>Mycobacteriales</taxon>
        <taxon>Mycobacteriaceae</taxon>
        <taxon>Mycobacterium</taxon>
    </lineage>
</organism>
<name>A0A498PWU5_9MYCO</name>
<keyword evidence="4" id="KW-1185">Reference proteome</keyword>
<reference evidence="3 4" key="1">
    <citation type="submission" date="2018-09" db="EMBL/GenBank/DDBJ databases">
        <authorList>
            <person name="Tagini F."/>
        </authorList>
    </citation>
    <scope>NUCLEOTIDE SEQUENCE [LARGE SCALE GENOMIC DNA]</scope>
    <source>
        <strain evidence="3 4">MK13</strain>
    </source>
</reference>
<dbReference type="InterPro" id="IPR007159">
    <property type="entry name" value="SpoVT-AbrB_dom"/>
</dbReference>